<reference evidence="1 2" key="1">
    <citation type="submission" date="2024-03" db="EMBL/GenBank/DDBJ databases">
        <title>Adaptation during the transition from Ophiocordyceps entomopathogen to insect associate is accompanied by gene loss and intensified selection.</title>
        <authorList>
            <person name="Ward C.M."/>
            <person name="Onetto C.A."/>
            <person name="Borneman A.R."/>
        </authorList>
    </citation>
    <scope>NUCLEOTIDE SEQUENCE [LARGE SCALE GENOMIC DNA]</scope>
    <source>
        <strain evidence="1">AWRI1</strain>
        <tissue evidence="1">Single Adult Female</tissue>
    </source>
</reference>
<sequence length="134" mass="14871">MRTMIRTIAAICSSTSSQGPQEGIDHLFLLPERVLGMDGAQLRKDLAALDFKVQLLQSAPSGNVWLLFSFSSSVVTSINNEEENIPRKAYDGTSNAVTNPIDPLLFPFISLILIASLSHCLINDDLLVYSYRRW</sequence>
<evidence type="ECO:0000313" key="1">
    <source>
        <dbReference type="EMBL" id="KAK7588251.1"/>
    </source>
</evidence>
<comment type="caution">
    <text evidence="1">The sequence shown here is derived from an EMBL/GenBank/DDBJ whole genome shotgun (WGS) entry which is preliminary data.</text>
</comment>
<proteinExistence type="predicted"/>
<keyword evidence="2" id="KW-1185">Reference proteome</keyword>
<dbReference type="EMBL" id="JBBCAQ010000023">
    <property type="protein sequence ID" value="KAK7588251.1"/>
    <property type="molecule type" value="Genomic_DNA"/>
</dbReference>
<evidence type="ECO:0000313" key="2">
    <source>
        <dbReference type="Proteomes" id="UP001367676"/>
    </source>
</evidence>
<dbReference type="AlphaFoldDB" id="A0AAN9TEW7"/>
<name>A0AAN9TEW7_9HEMI</name>
<gene>
    <name evidence="1" type="ORF">V9T40_005496</name>
</gene>
<organism evidence="1 2">
    <name type="scientific">Parthenolecanium corni</name>
    <dbReference type="NCBI Taxonomy" id="536013"/>
    <lineage>
        <taxon>Eukaryota</taxon>
        <taxon>Metazoa</taxon>
        <taxon>Ecdysozoa</taxon>
        <taxon>Arthropoda</taxon>
        <taxon>Hexapoda</taxon>
        <taxon>Insecta</taxon>
        <taxon>Pterygota</taxon>
        <taxon>Neoptera</taxon>
        <taxon>Paraneoptera</taxon>
        <taxon>Hemiptera</taxon>
        <taxon>Sternorrhyncha</taxon>
        <taxon>Coccoidea</taxon>
        <taxon>Coccidae</taxon>
        <taxon>Parthenolecanium</taxon>
    </lineage>
</organism>
<protein>
    <submittedName>
        <fullName evidence="1">Uncharacterized protein</fullName>
    </submittedName>
</protein>
<dbReference type="Proteomes" id="UP001367676">
    <property type="component" value="Unassembled WGS sequence"/>
</dbReference>
<accession>A0AAN9TEW7</accession>